<proteinExistence type="predicted"/>
<reference evidence="1" key="2">
    <citation type="submission" date="2023-01" db="EMBL/GenBank/DDBJ databases">
        <authorList>
            <person name="Sun Q."/>
            <person name="Evtushenko L."/>
        </authorList>
    </citation>
    <scope>NUCLEOTIDE SEQUENCE</scope>
    <source>
        <strain evidence="1">VKM B-2347</strain>
    </source>
</reference>
<reference evidence="1" key="1">
    <citation type="journal article" date="2014" name="Int. J. Syst. Evol. Microbiol.">
        <title>Complete genome sequence of Corynebacterium casei LMG S-19264T (=DSM 44701T), isolated from a smear-ripened cheese.</title>
        <authorList>
            <consortium name="US DOE Joint Genome Institute (JGI-PGF)"/>
            <person name="Walter F."/>
            <person name="Albersmeier A."/>
            <person name="Kalinowski J."/>
            <person name="Ruckert C."/>
        </authorList>
    </citation>
    <scope>NUCLEOTIDE SEQUENCE</scope>
    <source>
        <strain evidence="1">VKM B-2347</strain>
    </source>
</reference>
<dbReference type="InterPro" id="IPR011227">
    <property type="entry name" value="UCP029730"/>
</dbReference>
<dbReference type="EMBL" id="BSFI01000007">
    <property type="protein sequence ID" value="GLK67750.1"/>
    <property type="molecule type" value="Genomic_DNA"/>
</dbReference>
<dbReference type="PROSITE" id="PS00435">
    <property type="entry name" value="PEROXIDASE_1"/>
    <property type="match status" value="1"/>
</dbReference>
<gene>
    <name evidence="1" type="ORF">GCM10008179_13880</name>
</gene>
<organism evidence="1 2">
    <name type="scientific">Hansschlegelia plantiphila</name>
    <dbReference type="NCBI Taxonomy" id="374655"/>
    <lineage>
        <taxon>Bacteria</taxon>
        <taxon>Pseudomonadati</taxon>
        <taxon>Pseudomonadota</taxon>
        <taxon>Alphaproteobacteria</taxon>
        <taxon>Hyphomicrobiales</taxon>
        <taxon>Methylopilaceae</taxon>
        <taxon>Hansschlegelia</taxon>
    </lineage>
</organism>
<dbReference type="Pfam" id="PF05013">
    <property type="entry name" value="FGase"/>
    <property type="match status" value="1"/>
</dbReference>
<dbReference type="Gene3D" id="3.40.630.40">
    <property type="entry name" value="Zn-dependent exopeptidases"/>
    <property type="match status" value="1"/>
</dbReference>
<dbReference type="AlphaFoldDB" id="A0A9W6MVI2"/>
<dbReference type="InterPro" id="IPR019793">
    <property type="entry name" value="Peroxidases_heam-ligand_BS"/>
</dbReference>
<dbReference type="PIRSF" id="PIRSF029730">
    <property type="entry name" value="UCP029730"/>
    <property type="match status" value="1"/>
</dbReference>
<dbReference type="InterPro" id="IPR007709">
    <property type="entry name" value="N-FG_amidohydro"/>
</dbReference>
<sequence>MTRDAFSPTTKDGGAPFEMVEGRGRLLLLCDHASNRVPEDLGSLGLPAAQFERHIAYDIGMRGVTLALARMLGAPAVLSRFSRLVIDPNRGPDDPTLLMRLSDGAIVPGNAKADAAEIERRTALFHRPYHDAVSTALDAIVERGETPVIVSMHSFTPAWKGVPRPWHVGLLWDVDDRLATPLLASLTDEGDIVVGDNEPYDGALVGDTMHRHGTGRGFPHVLVEIRQDLVADVEGQEAWARRFARLLPPLLDRPEMSRIVHYGSRAEIRRPQQ</sequence>
<protein>
    <submittedName>
        <fullName evidence="1">N-formylglutamate amidohydrolase</fullName>
    </submittedName>
</protein>
<accession>A0A9W6MVI2</accession>
<dbReference type="SUPFAM" id="SSF53187">
    <property type="entry name" value="Zn-dependent exopeptidases"/>
    <property type="match status" value="1"/>
</dbReference>
<dbReference type="RefSeq" id="WP_271168001.1">
    <property type="nucleotide sequence ID" value="NZ_BSFI01000007.1"/>
</dbReference>
<keyword evidence="2" id="KW-1185">Reference proteome</keyword>
<comment type="caution">
    <text evidence="1">The sequence shown here is derived from an EMBL/GenBank/DDBJ whole genome shotgun (WGS) entry which is preliminary data.</text>
</comment>
<dbReference type="Proteomes" id="UP001143372">
    <property type="component" value="Unassembled WGS sequence"/>
</dbReference>
<evidence type="ECO:0000313" key="1">
    <source>
        <dbReference type="EMBL" id="GLK67750.1"/>
    </source>
</evidence>
<evidence type="ECO:0000313" key="2">
    <source>
        <dbReference type="Proteomes" id="UP001143372"/>
    </source>
</evidence>
<name>A0A9W6MVI2_9HYPH</name>